<evidence type="ECO:0000256" key="8">
    <source>
        <dbReference type="ARBA" id="ARBA00023125"/>
    </source>
</evidence>
<evidence type="ECO:0000256" key="5">
    <source>
        <dbReference type="ARBA" id="ARBA00022801"/>
    </source>
</evidence>
<evidence type="ECO:0000256" key="10">
    <source>
        <dbReference type="ARBA" id="ARBA00023204"/>
    </source>
</evidence>
<dbReference type="NCBIfam" id="TIGR00498">
    <property type="entry name" value="lexA"/>
    <property type="match status" value="1"/>
</dbReference>
<keyword evidence="3" id="KW-0235">DNA replication</keyword>
<keyword evidence="7" id="KW-0805">Transcription regulation</keyword>
<evidence type="ECO:0000256" key="2">
    <source>
        <dbReference type="ARBA" id="ARBA00022491"/>
    </source>
</evidence>
<name>A0A1G2G7D2_9BACT</name>
<evidence type="ECO:0000256" key="1">
    <source>
        <dbReference type="ARBA" id="ARBA00007484"/>
    </source>
</evidence>
<organism evidence="15 16">
    <name type="scientific">Candidatus Ryanbacteria bacterium RIFCSPHIGHO2_01_FULL_48_27</name>
    <dbReference type="NCBI Taxonomy" id="1802115"/>
    <lineage>
        <taxon>Bacteria</taxon>
        <taxon>Candidatus Ryaniibacteriota</taxon>
    </lineage>
</organism>
<dbReference type="Gene3D" id="2.10.109.10">
    <property type="entry name" value="Umud Fragment, subunit A"/>
    <property type="match status" value="1"/>
</dbReference>
<sequence>MKESITTRQKQLLSIIYQYIRNSGYPPAFEEMKDGLGVVSNQSVIDLLEKLSRSGAIKRNEGGARSIVILPFGYGVLGAPPLAPFVGVAAAGVPMEAIEISGSWHEIPSTGSDKLARLAGNVFILKISGDSMINAGIDDGDLVLIQEKKEFISKDIVYAQIGEDATIKRFVSEDKPPYVYLKPENPRYGIINFTDETELKGKVVSVFKEGYWKPVV</sequence>
<dbReference type="InterPro" id="IPR006197">
    <property type="entry name" value="Peptidase_S24_LexA"/>
</dbReference>
<dbReference type="Pfam" id="PF01726">
    <property type="entry name" value="LexA_DNA_bind"/>
    <property type="match status" value="1"/>
</dbReference>
<dbReference type="InterPro" id="IPR015927">
    <property type="entry name" value="Peptidase_S24_S26A/B/C"/>
</dbReference>
<dbReference type="AlphaFoldDB" id="A0A1G2G7D2"/>
<dbReference type="PRINTS" id="PR00726">
    <property type="entry name" value="LEXASERPTASE"/>
</dbReference>
<keyword evidence="6 12" id="KW-0068">Autocatalytic cleavage</keyword>
<reference evidence="15 16" key="1">
    <citation type="journal article" date="2016" name="Nat. Commun.">
        <title>Thousands of microbial genomes shed light on interconnected biogeochemical processes in an aquifer system.</title>
        <authorList>
            <person name="Anantharaman K."/>
            <person name="Brown C.T."/>
            <person name="Hug L.A."/>
            <person name="Sharon I."/>
            <person name="Castelle C.J."/>
            <person name="Probst A.J."/>
            <person name="Thomas B.C."/>
            <person name="Singh A."/>
            <person name="Wilkins M.J."/>
            <person name="Karaoz U."/>
            <person name="Brodie E.L."/>
            <person name="Williams K.H."/>
            <person name="Hubbard S.S."/>
            <person name="Banfield J.F."/>
        </authorList>
    </citation>
    <scope>NUCLEOTIDE SEQUENCE [LARGE SCALE GENOMIC DNA]</scope>
</reference>
<dbReference type="GO" id="GO:0009432">
    <property type="term" value="P:SOS response"/>
    <property type="evidence" value="ECO:0007669"/>
    <property type="project" value="UniProtKB-KW"/>
</dbReference>
<dbReference type="Gene3D" id="1.10.10.10">
    <property type="entry name" value="Winged helix-like DNA-binding domain superfamily/Winged helix DNA-binding domain"/>
    <property type="match status" value="1"/>
</dbReference>
<dbReference type="GO" id="GO:0003677">
    <property type="term" value="F:DNA binding"/>
    <property type="evidence" value="ECO:0007669"/>
    <property type="project" value="UniProtKB-KW"/>
</dbReference>
<evidence type="ECO:0000313" key="16">
    <source>
        <dbReference type="Proteomes" id="UP000177785"/>
    </source>
</evidence>
<dbReference type="GO" id="GO:0045892">
    <property type="term" value="P:negative regulation of DNA-templated transcription"/>
    <property type="evidence" value="ECO:0007669"/>
    <property type="project" value="InterPro"/>
</dbReference>
<comment type="caution">
    <text evidence="15">The sequence shown here is derived from an EMBL/GenBank/DDBJ whole genome shotgun (WGS) entry which is preliminary data.</text>
</comment>
<keyword evidence="9" id="KW-0804">Transcription</keyword>
<evidence type="ECO:0000256" key="7">
    <source>
        <dbReference type="ARBA" id="ARBA00023015"/>
    </source>
</evidence>
<proteinExistence type="inferred from homology"/>
<evidence type="ECO:0000259" key="14">
    <source>
        <dbReference type="Pfam" id="PF01726"/>
    </source>
</evidence>
<dbReference type="InterPro" id="IPR006199">
    <property type="entry name" value="LexA_DNA-bd_dom"/>
</dbReference>
<dbReference type="InterPro" id="IPR036286">
    <property type="entry name" value="LexA/Signal_pep-like_sf"/>
</dbReference>
<dbReference type="SUPFAM" id="SSF51306">
    <property type="entry name" value="LexA/Signal peptidase"/>
    <property type="match status" value="1"/>
</dbReference>
<keyword evidence="8" id="KW-0238">DNA-binding</keyword>
<dbReference type="EMBL" id="MHNL01000001">
    <property type="protein sequence ID" value="OGZ46164.1"/>
    <property type="molecule type" value="Genomic_DNA"/>
</dbReference>
<dbReference type="Proteomes" id="UP000177785">
    <property type="component" value="Unassembled WGS sequence"/>
</dbReference>
<dbReference type="GO" id="GO:0004252">
    <property type="term" value="F:serine-type endopeptidase activity"/>
    <property type="evidence" value="ECO:0007669"/>
    <property type="project" value="InterPro"/>
</dbReference>
<dbReference type="InterPro" id="IPR036388">
    <property type="entry name" value="WH-like_DNA-bd_sf"/>
</dbReference>
<dbReference type="PANTHER" id="PTHR33516:SF2">
    <property type="entry name" value="LEXA REPRESSOR-RELATED"/>
    <property type="match status" value="1"/>
</dbReference>
<evidence type="ECO:0000256" key="3">
    <source>
        <dbReference type="ARBA" id="ARBA00022705"/>
    </source>
</evidence>
<dbReference type="InterPro" id="IPR036390">
    <property type="entry name" value="WH_DNA-bd_sf"/>
</dbReference>
<comment type="similarity">
    <text evidence="1 12">Belongs to the peptidase S24 family.</text>
</comment>
<keyword evidence="4" id="KW-0227">DNA damage</keyword>
<dbReference type="Pfam" id="PF00717">
    <property type="entry name" value="Peptidase_S24"/>
    <property type="match status" value="1"/>
</dbReference>
<evidence type="ECO:0000313" key="15">
    <source>
        <dbReference type="EMBL" id="OGZ46164.1"/>
    </source>
</evidence>
<dbReference type="GO" id="GO:0006260">
    <property type="term" value="P:DNA replication"/>
    <property type="evidence" value="ECO:0007669"/>
    <property type="project" value="UniProtKB-KW"/>
</dbReference>
<gene>
    <name evidence="15" type="ORF">A2756_06160</name>
</gene>
<evidence type="ECO:0000256" key="4">
    <source>
        <dbReference type="ARBA" id="ARBA00022763"/>
    </source>
</evidence>
<evidence type="ECO:0000256" key="6">
    <source>
        <dbReference type="ARBA" id="ARBA00022813"/>
    </source>
</evidence>
<dbReference type="InterPro" id="IPR039418">
    <property type="entry name" value="LexA-like"/>
</dbReference>
<keyword evidence="5 12" id="KW-0378">Hydrolase</keyword>
<dbReference type="InterPro" id="IPR006200">
    <property type="entry name" value="LexA"/>
</dbReference>
<evidence type="ECO:0000256" key="9">
    <source>
        <dbReference type="ARBA" id="ARBA00023163"/>
    </source>
</evidence>
<evidence type="ECO:0000259" key="13">
    <source>
        <dbReference type="Pfam" id="PF00717"/>
    </source>
</evidence>
<evidence type="ECO:0000256" key="11">
    <source>
        <dbReference type="ARBA" id="ARBA00023236"/>
    </source>
</evidence>
<keyword evidence="10" id="KW-0234">DNA repair</keyword>
<dbReference type="GO" id="GO:0006281">
    <property type="term" value="P:DNA repair"/>
    <property type="evidence" value="ECO:0007669"/>
    <property type="project" value="UniProtKB-KW"/>
</dbReference>
<dbReference type="STRING" id="1802115.A2756_06160"/>
<dbReference type="GO" id="GO:0006508">
    <property type="term" value="P:proteolysis"/>
    <property type="evidence" value="ECO:0007669"/>
    <property type="project" value="InterPro"/>
</dbReference>
<dbReference type="CDD" id="cd06529">
    <property type="entry name" value="S24_LexA-like"/>
    <property type="match status" value="1"/>
</dbReference>
<accession>A0A1G2G7D2</accession>
<evidence type="ECO:0000256" key="12">
    <source>
        <dbReference type="RuleBase" id="RU003991"/>
    </source>
</evidence>
<keyword evidence="11" id="KW-0742">SOS response</keyword>
<dbReference type="InterPro" id="IPR050077">
    <property type="entry name" value="LexA_repressor"/>
</dbReference>
<feature type="domain" description="LexA repressor DNA-binding" evidence="14">
    <location>
        <begin position="3"/>
        <end position="65"/>
    </location>
</feature>
<dbReference type="SUPFAM" id="SSF46785">
    <property type="entry name" value="Winged helix' DNA-binding domain"/>
    <property type="match status" value="1"/>
</dbReference>
<dbReference type="PANTHER" id="PTHR33516">
    <property type="entry name" value="LEXA REPRESSOR"/>
    <property type="match status" value="1"/>
</dbReference>
<protein>
    <submittedName>
        <fullName evidence="15">Repressor LexA</fullName>
    </submittedName>
</protein>
<feature type="domain" description="Peptidase S24/S26A/S26B/S26C" evidence="13">
    <location>
        <begin position="84"/>
        <end position="204"/>
    </location>
</feature>
<keyword evidence="2" id="KW-0678">Repressor</keyword>